<dbReference type="AlphaFoldDB" id="A0AAQ3SLV9"/>
<evidence type="ECO:0000259" key="1">
    <source>
        <dbReference type="Pfam" id="PF13966"/>
    </source>
</evidence>
<organism evidence="2 3">
    <name type="scientific">Paspalum notatum var. saurae</name>
    <dbReference type="NCBI Taxonomy" id="547442"/>
    <lineage>
        <taxon>Eukaryota</taxon>
        <taxon>Viridiplantae</taxon>
        <taxon>Streptophyta</taxon>
        <taxon>Embryophyta</taxon>
        <taxon>Tracheophyta</taxon>
        <taxon>Spermatophyta</taxon>
        <taxon>Magnoliopsida</taxon>
        <taxon>Liliopsida</taxon>
        <taxon>Poales</taxon>
        <taxon>Poaceae</taxon>
        <taxon>PACMAD clade</taxon>
        <taxon>Panicoideae</taxon>
        <taxon>Andropogonodae</taxon>
        <taxon>Paspaleae</taxon>
        <taxon>Paspalinae</taxon>
        <taxon>Paspalum</taxon>
    </lineage>
</organism>
<dbReference type="Pfam" id="PF13966">
    <property type="entry name" value="zf-RVT"/>
    <property type="match status" value="1"/>
</dbReference>
<dbReference type="InterPro" id="IPR026960">
    <property type="entry name" value="RVT-Znf"/>
</dbReference>
<feature type="domain" description="Reverse transcriptase zinc-binding" evidence="1">
    <location>
        <begin position="108"/>
        <end position="162"/>
    </location>
</feature>
<name>A0AAQ3SLV9_PASNO</name>
<keyword evidence="3" id="KW-1185">Reference proteome</keyword>
<feature type="non-terminal residue" evidence="2">
    <location>
        <position position="221"/>
    </location>
</feature>
<accession>A0AAQ3SLV9</accession>
<reference evidence="2 3" key="1">
    <citation type="submission" date="2024-02" db="EMBL/GenBank/DDBJ databases">
        <title>High-quality chromosome-scale genome assembly of Pensacola bahiagrass (Paspalum notatum Flugge var. saurae).</title>
        <authorList>
            <person name="Vega J.M."/>
            <person name="Podio M."/>
            <person name="Orjuela J."/>
            <person name="Siena L.A."/>
            <person name="Pessino S.C."/>
            <person name="Combes M.C."/>
            <person name="Mariac C."/>
            <person name="Albertini E."/>
            <person name="Pupilli F."/>
            <person name="Ortiz J.P.A."/>
            <person name="Leblanc O."/>
        </authorList>
    </citation>
    <scope>NUCLEOTIDE SEQUENCE [LARGE SCALE GENOMIC DNA]</scope>
    <source>
        <strain evidence="2">R1</strain>
        <tissue evidence="2">Leaf</tissue>
    </source>
</reference>
<dbReference type="Proteomes" id="UP001341281">
    <property type="component" value="Chromosome 01"/>
</dbReference>
<proteinExistence type="predicted"/>
<sequence length="221" mass="24837">MASAPFSRLTRWWMGDRCLLSPPTLLALVPKRRARTLTVSEALPSRYWVQTITGSLTVTAIAEYLSVWDLLENVHLHPDVADCTVSRWTQDGQFSSRSAYQMLHGLGRVKIFLWLASRRRLWTADRRHRHGLEAHETCLLCEAKPESVDHLFVRCCFTLDVWNAILTALGAGSLGPSGLAPTSESLVAWDRFRCRWPGPLRAGADSLFALVSWSFGRSGTQ</sequence>
<evidence type="ECO:0000313" key="3">
    <source>
        <dbReference type="Proteomes" id="UP001341281"/>
    </source>
</evidence>
<gene>
    <name evidence="2" type="ORF">U9M48_005602</name>
</gene>
<dbReference type="EMBL" id="CP144745">
    <property type="protein sequence ID" value="WVZ54858.1"/>
    <property type="molecule type" value="Genomic_DNA"/>
</dbReference>
<protein>
    <recommendedName>
        <fullName evidence="1">Reverse transcriptase zinc-binding domain-containing protein</fullName>
    </recommendedName>
</protein>
<evidence type="ECO:0000313" key="2">
    <source>
        <dbReference type="EMBL" id="WVZ54858.1"/>
    </source>
</evidence>